<reference evidence="9" key="1">
    <citation type="submission" date="2022-10" db="EMBL/GenBank/DDBJ databases">
        <title>Culturing micro-colonial fungi from biological soil crusts in the Mojave desert and describing Neophaeococcomyces mojavensis, and introducing the new genera and species Taxawa tesnikishii.</title>
        <authorList>
            <person name="Kurbessoian T."/>
            <person name="Stajich J.E."/>
        </authorList>
    </citation>
    <scope>NUCLEOTIDE SEQUENCE</scope>
    <source>
        <strain evidence="9">TK_35</strain>
    </source>
</reference>
<accession>A0AA39D3S4</accession>
<protein>
    <recommendedName>
        <fullName evidence="8">Amino acid permease/ SLC12A domain-containing protein</fullName>
    </recommendedName>
</protein>
<evidence type="ECO:0000313" key="10">
    <source>
        <dbReference type="Proteomes" id="UP001172681"/>
    </source>
</evidence>
<dbReference type="AlphaFoldDB" id="A0AA39D3S4"/>
<feature type="domain" description="Amino acid permease/ SLC12A" evidence="8">
    <location>
        <begin position="45"/>
        <end position="503"/>
    </location>
</feature>
<name>A0AA39D3S4_9EURO</name>
<evidence type="ECO:0000256" key="4">
    <source>
        <dbReference type="ARBA" id="ARBA00022970"/>
    </source>
</evidence>
<evidence type="ECO:0000256" key="5">
    <source>
        <dbReference type="ARBA" id="ARBA00022989"/>
    </source>
</evidence>
<keyword evidence="5 7" id="KW-1133">Transmembrane helix</keyword>
<evidence type="ECO:0000259" key="8">
    <source>
        <dbReference type="Pfam" id="PF00324"/>
    </source>
</evidence>
<evidence type="ECO:0000256" key="3">
    <source>
        <dbReference type="ARBA" id="ARBA00022692"/>
    </source>
</evidence>
<feature type="transmembrane region" description="Helical" evidence="7">
    <location>
        <begin position="447"/>
        <end position="466"/>
    </location>
</feature>
<dbReference type="PIRSF" id="PIRSF006060">
    <property type="entry name" value="AA_transporter"/>
    <property type="match status" value="1"/>
</dbReference>
<dbReference type="InterPro" id="IPR004841">
    <property type="entry name" value="AA-permease/SLC12A_dom"/>
</dbReference>
<feature type="transmembrane region" description="Helical" evidence="7">
    <location>
        <begin position="154"/>
        <end position="174"/>
    </location>
</feature>
<keyword evidence="10" id="KW-1185">Reference proteome</keyword>
<dbReference type="Pfam" id="PF00324">
    <property type="entry name" value="AA_permease"/>
    <property type="match status" value="1"/>
</dbReference>
<evidence type="ECO:0000313" key="9">
    <source>
        <dbReference type="EMBL" id="KAJ9644338.1"/>
    </source>
</evidence>
<feature type="transmembrane region" description="Helical" evidence="7">
    <location>
        <begin position="126"/>
        <end position="147"/>
    </location>
</feature>
<keyword evidence="4" id="KW-0029">Amino-acid transport</keyword>
<evidence type="ECO:0000256" key="2">
    <source>
        <dbReference type="ARBA" id="ARBA00022448"/>
    </source>
</evidence>
<dbReference type="InterPro" id="IPR004840">
    <property type="entry name" value="Amino_acid_permease_CS"/>
</dbReference>
<dbReference type="PANTHER" id="PTHR43341:SF39">
    <property type="entry name" value="AMINO ACID TRANSPORTER (EUROFUNG)-RELATED"/>
    <property type="match status" value="1"/>
</dbReference>
<sequence>MTHPTKIQMDSKMATEKDLEATISADQAAVSDPNGQLHRSLKERHVQFIALGGTIGTGLFLGIGSALATSGPLSLWLGYCFTSVAIWAMMQCLGEMASLLPLPGMVAQLGARFVDPAFGFAIGWNQWYNCAIAISAETSAAVVLIQFWTDINPAAWITVILVALVVLNVITVGVYGEAEFLFATIKILTIVGLLIMALCLDLGGGPSHDRLGFRYWKHPGPMNEYIAKGSTGRFLGLFNTLINAAFAFGGAEQVAVAAGETKNPTRNIPKAIRRVFWRLLIFYCMGSFAVGVLVPSDNPNLLYGTGIAQSPWIVAIRSAGIPVLPHIINAVLVTSASSAANADLYTGSRYLYALAVQGQAPRIFLKCTKRGVPIYCVGVTASIGLLTYMTVSSGGADVFKWFSSLVSIAYLLTWFSICLAYTRFRRALLLHNIDRDTLPFKSPFQPYLAWGGVVFFGMVLIFNGFAVFTRGNWDTRHFISAYIGLPIFITFYLVWKLAKKTQIVPIQDIDLWTGRVDVIEQDPTEERGILQKVASKLF</sequence>
<evidence type="ECO:0000256" key="7">
    <source>
        <dbReference type="SAM" id="Phobius"/>
    </source>
</evidence>
<dbReference type="FunFam" id="1.20.1740.10:FF:000006">
    <property type="entry name" value="General amino acid permease"/>
    <property type="match status" value="1"/>
</dbReference>
<feature type="transmembrane region" description="Helical" evidence="7">
    <location>
        <begin position="275"/>
        <end position="294"/>
    </location>
</feature>
<dbReference type="Gene3D" id="1.20.1740.10">
    <property type="entry name" value="Amino acid/polyamine transporter I"/>
    <property type="match status" value="1"/>
</dbReference>
<dbReference type="GO" id="GO:0015171">
    <property type="term" value="F:amino acid transmembrane transporter activity"/>
    <property type="evidence" value="ECO:0007669"/>
    <property type="project" value="TreeGrafter"/>
</dbReference>
<feature type="transmembrane region" description="Helical" evidence="7">
    <location>
        <begin position="372"/>
        <end position="389"/>
    </location>
</feature>
<keyword evidence="2" id="KW-0813">Transport</keyword>
<comment type="subcellular location">
    <subcellularLocation>
        <location evidence="1">Membrane</location>
        <topology evidence="1">Multi-pass membrane protein</topology>
    </subcellularLocation>
</comment>
<organism evidence="9 10">
    <name type="scientific">Knufia peltigerae</name>
    <dbReference type="NCBI Taxonomy" id="1002370"/>
    <lineage>
        <taxon>Eukaryota</taxon>
        <taxon>Fungi</taxon>
        <taxon>Dikarya</taxon>
        <taxon>Ascomycota</taxon>
        <taxon>Pezizomycotina</taxon>
        <taxon>Eurotiomycetes</taxon>
        <taxon>Chaetothyriomycetidae</taxon>
        <taxon>Chaetothyriales</taxon>
        <taxon>Trichomeriaceae</taxon>
        <taxon>Knufia</taxon>
    </lineage>
</organism>
<feature type="transmembrane region" description="Helical" evidence="7">
    <location>
        <begin position="314"/>
        <end position="333"/>
    </location>
</feature>
<comment type="caution">
    <text evidence="9">The sequence shown here is derived from an EMBL/GenBank/DDBJ whole genome shotgun (WGS) entry which is preliminary data.</text>
</comment>
<dbReference type="Proteomes" id="UP001172681">
    <property type="component" value="Unassembled WGS sequence"/>
</dbReference>
<evidence type="ECO:0000256" key="6">
    <source>
        <dbReference type="ARBA" id="ARBA00023136"/>
    </source>
</evidence>
<keyword evidence="3 7" id="KW-0812">Transmembrane</keyword>
<dbReference type="EMBL" id="JAPDRN010000006">
    <property type="protein sequence ID" value="KAJ9644338.1"/>
    <property type="molecule type" value="Genomic_DNA"/>
</dbReference>
<keyword evidence="6 7" id="KW-0472">Membrane</keyword>
<feature type="transmembrane region" description="Helical" evidence="7">
    <location>
        <begin position="401"/>
        <end position="421"/>
    </location>
</feature>
<feature type="transmembrane region" description="Helical" evidence="7">
    <location>
        <begin position="180"/>
        <end position="200"/>
    </location>
</feature>
<dbReference type="PANTHER" id="PTHR43341">
    <property type="entry name" value="AMINO ACID PERMEASE"/>
    <property type="match status" value="1"/>
</dbReference>
<dbReference type="PROSITE" id="PS00218">
    <property type="entry name" value="AMINO_ACID_PERMEASE_1"/>
    <property type="match status" value="1"/>
</dbReference>
<feature type="transmembrane region" description="Helical" evidence="7">
    <location>
        <begin position="478"/>
        <end position="495"/>
    </location>
</feature>
<proteinExistence type="predicted"/>
<dbReference type="InterPro" id="IPR050524">
    <property type="entry name" value="APC_YAT"/>
</dbReference>
<dbReference type="GO" id="GO:0016020">
    <property type="term" value="C:membrane"/>
    <property type="evidence" value="ECO:0007669"/>
    <property type="project" value="UniProtKB-SubCell"/>
</dbReference>
<gene>
    <name evidence="9" type="ORF">H2204_001690</name>
</gene>
<evidence type="ECO:0000256" key="1">
    <source>
        <dbReference type="ARBA" id="ARBA00004141"/>
    </source>
</evidence>
<feature type="transmembrane region" description="Helical" evidence="7">
    <location>
        <begin position="48"/>
        <end position="67"/>
    </location>
</feature>